<proteinExistence type="predicted"/>
<sequence>MDVRRRMPPRDLAFVSPPIPKQLPRSRRHLAMTKPSVISPFEQCRLIELPWRRRLLARSRLPFNLANENTDRDCSEAVAALFPTA</sequence>
<name>A0AA88AUK3_FICCA</name>
<organism evidence="1 2">
    <name type="scientific">Ficus carica</name>
    <name type="common">Common fig</name>
    <dbReference type="NCBI Taxonomy" id="3494"/>
    <lineage>
        <taxon>Eukaryota</taxon>
        <taxon>Viridiplantae</taxon>
        <taxon>Streptophyta</taxon>
        <taxon>Embryophyta</taxon>
        <taxon>Tracheophyta</taxon>
        <taxon>Spermatophyta</taxon>
        <taxon>Magnoliopsida</taxon>
        <taxon>eudicotyledons</taxon>
        <taxon>Gunneridae</taxon>
        <taxon>Pentapetalae</taxon>
        <taxon>rosids</taxon>
        <taxon>fabids</taxon>
        <taxon>Rosales</taxon>
        <taxon>Moraceae</taxon>
        <taxon>Ficeae</taxon>
        <taxon>Ficus</taxon>
    </lineage>
</organism>
<protein>
    <submittedName>
        <fullName evidence="1">Uncharacterized protein</fullName>
    </submittedName>
</protein>
<reference evidence="1" key="1">
    <citation type="submission" date="2023-07" db="EMBL/GenBank/DDBJ databases">
        <title>draft genome sequence of fig (Ficus carica).</title>
        <authorList>
            <person name="Takahashi T."/>
            <person name="Nishimura K."/>
        </authorList>
    </citation>
    <scope>NUCLEOTIDE SEQUENCE</scope>
</reference>
<dbReference type="AlphaFoldDB" id="A0AA88AUK3"/>
<dbReference type="Proteomes" id="UP001187192">
    <property type="component" value="Unassembled WGS sequence"/>
</dbReference>
<evidence type="ECO:0000313" key="1">
    <source>
        <dbReference type="EMBL" id="GMN54268.1"/>
    </source>
</evidence>
<accession>A0AA88AUK3</accession>
<gene>
    <name evidence="1" type="ORF">TIFTF001_023406</name>
</gene>
<keyword evidence="2" id="KW-1185">Reference proteome</keyword>
<evidence type="ECO:0000313" key="2">
    <source>
        <dbReference type="Proteomes" id="UP001187192"/>
    </source>
</evidence>
<dbReference type="EMBL" id="BTGU01000050">
    <property type="protein sequence ID" value="GMN54268.1"/>
    <property type="molecule type" value="Genomic_DNA"/>
</dbReference>
<comment type="caution">
    <text evidence="1">The sequence shown here is derived from an EMBL/GenBank/DDBJ whole genome shotgun (WGS) entry which is preliminary data.</text>
</comment>